<evidence type="ECO:0000313" key="2">
    <source>
        <dbReference type="EMBL" id="CDW54312.1"/>
    </source>
</evidence>
<dbReference type="OrthoDB" id="10427553at2759"/>
<dbReference type="AlphaFoldDB" id="A0A077Z1G0"/>
<gene>
    <name evidence="2" type="ORF">TTRE_0000258201</name>
</gene>
<feature type="compositionally biased region" description="Polar residues" evidence="1">
    <location>
        <begin position="19"/>
        <end position="29"/>
    </location>
</feature>
<dbReference type="Proteomes" id="UP000030665">
    <property type="component" value="Unassembled WGS sequence"/>
</dbReference>
<name>A0A077Z1G0_TRITR</name>
<evidence type="ECO:0000313" key="3">
    <source>
        <dbReference type="Proteomes" id="UP000030665"/>
    </source>
</evidence>
<protein>
    <submittedName>
        <fullName evidence="2">SPT2 chromatin protein</fullName>
    </submittedName>
</protein>
<feature type="compositionally biased region" description="Low complexity" evidence="1">
    <location>
        <begin position="127"/>
        <end position="142"/>
    </location>
</feature>
<feature type="region of interest" description="Disordered" evidence="1">
    <location>
        <begin position="19"/>
        <end position="38"/>
    </location>
</feature>
<organism evidence="2 3">
    <name type="scientific">Trichuris trichiura</name>
    <name type="common">Whipworm</name>
    <name type="synonym">Trichocephalus trichiurus</name>
    <dbReference type="NCBI Taxonomy" id="36087"/>
    <lineage>
        <taxon>Eukaryota</taxon>
        <taxon>Metazoa</taxon>
        <taxon>Ecdysozoa</taxon>
        <taxon>Nematoda</taxon>
        <taxon>Enoplea</taxon>
        <taxon>Dorylaimia</taxon>
        <taxon>Trichinellida</taxon>
        <taxon>Trichuridae</taxon>
        <taxon>Trichuris</taxon>
    </lineage>
</organism>
<evidence type="ECO:0000256" key="1">
    <source>
        <dbReference type="SAM" id="MobiDB-lite"/>
    </source>
</evidence>
<accession>A0A077Z1G0</accession>
<sequence length="205" mass="22612">MDFEQLMLKAVKNREQSSAKIQDMCSSKKTAPKRTADHVDKRLVDNAFRQQRLSIVQQKLADRERILEARKKAAAEEKLKKIKQAKPVLPPGPVERNSIMKTSLAYQRALILLGKKKSTTPSSSEAVGHSKGGSVSKSSSVKQQPRCANEGKRQNPSLLSAEKVKKLANTSGSTEAVSFNQLMKMAQQNTARTVNDLEDSLKVPA</sequence>
<dbReference type="EMBL" id="HG805890">
    <property type="protein sequence ID" value="CDW54312.1"/>
    <property type="molecule type" value="Genomic_DNA"/>
</dbReference>
<keyword evidence="3" id="KW-1185">Reference proteome</keyword>
<proteinExistence type="predicted"/>
<feature type="region of interest" description="Disordered" evidence="1">
    <location>
        <begin position="117"/>
        <end position="161"/>
    </location>
</feature>
<reference evidence="2" key="2">
    <citation type="submission" date="2014-03" db="EMBL/GenBank/DDBJ databases">
        <title>The whipworm genome and dual-species transcriptomics of an intimate host-pathogen interaction.</title>
        <authorList>
            <person name="Foth B.J."/>
            <person name="Tsai I.J."/>
            <person name="Reid A.J."/>
            <person name="Bancroft A.J."/>
            <person name="Nichol S."/>
            <person name="Tracey A."/>
            <person name="Holroyd N."/>
            <person name="Cotton J.A."/>
            <person name="Stanley E.J."/>
            <person name="Zarowiecki M."/>
            <person name="Liu J.Z."/>
            <person name="Huckvale T."/>
            <person name="Cooper P.J."/>
            <person name="Grencis R.K."/>
            <person name="Berriman M."/>
        </authorList>
    </citation>
    <scope>NUCLEOTIDE SEQUENCE [LARGE SCALE GENOMIC DNA]</scope>
</reference>
<reference evidence="2" key="1">
    <citation type="submission" date="2014-01" db="EMBL/GenBank/DDBJ databases">
        <authorList>
            <person name="Aslett M."/>
        </authorList>
    </citation>
    <scope>NUCLEOTIDE SEQUENCE</scope>
</reference>